<dbReference type="GO" id="GO:0016651">
    <property type="term" value="F:oxidoreductase activity, acting on NAD(P)H"/>
    <property type="evidence" value="ECO:0007669"/>
    <property type="project" value="InterPro"/>
</dbReference>
<feature type="domain" description="Enoyl reductase (ER)" evidence="1">
    <location>
        <begin position="7"/>
        <end position="339"/>
    </location>
</feature>
<proteinExistence type="predicted"/>
<protein>
    <submittedName>
        <fullName evidence="2">Chaperonin 10-like protein</fullName>
    </submittedName>
</protein>
<dbReference type="SUPFAM" id="SSF51735">
    <property type="entry name" value="NAD(P)-binding Rossmann-fold domains"/>
    <property type="match status" value="1"/>
</dbReference>
<accession>A0AAD9FPJ5</accession>
<name>A0AAD9FPJ5_PAPLA</name>
<sequence>MKEAFVDKFLNVEVRDVPIPTPPPGQVLIKVVVTGTNPKDWKVPEMIAKEPTNSGDDIAGYVESVGDGVKGFAKGDRVAAFHEMTKPHGSFAEYALAWDYCTFHIPDSVSFEEAATIPLAAMTSAIGLFQILNLPPPFRPATEPTPLLIYGGSSAVGAFAIKLAKAANIHPIIAVAGKAKGFVEDLVDKSKGDVVIDYRQGDEAVVAQINEVLKGRPLLHAYDAISESKTLPLVAKVLDKKGLVTTVLPTEPIEGLKVERTMVGWVHGPQIPFAVKTVQGRQPGCAEFAVAYFKLFSWGLAYGWFSPHPHQVVEGGLDGLEKALRDLKDGKASAFKYVLRVGDTKGAGQK</sequence>
<dbReference type="InterPro" id="IPR036291">
    <property type="entry name" value="NAD(P)-bd_dom_sf"/>
</dbReference>
<dbReference type="Gene3D" id="3.90.180.10">
    <property type="entry name" value="Medium-chain alcohol dehydrogenases, catalytic domain"/>
    <property type="match status" value="1"/>
</dbReference>
<dbReference type="InterPro" id="IPR011032">
    <property type="entry name" value="GroES-like_sf"/>
</dbReference>
<dbReference type="Gene3D" id="3.40.50.720">
    <property type="entry name" value="NAD(P)-binding Rossmann-like Domain"/>
    <property type="match status" value="1"/>
</dbReference>
<reference evidence="2" key="1">
    <citation type="submission" date="2023-02" db="EMBL/GenBank/DDBJ databases">
        <title>Identification and recombinant expression of a fungal hydrolase from Papiliotrema laurentii that hydrolyzes apple cutin and clears colloidal polyester polyurethane.</title>
        <authorList>
            <consortium name="DOE Joint Genome Institute"/>
            <person name="Roman V.A."/>
            <person name="Bojanowski C."/>
            <person name="Crable B.R."/>
            <person name="Wagner D.N."/>
            <person name="Hung C.S."/>
            <person name="Nadeau L.J."/>
            <person name="Schratz L."/>
            <person name="Haridas S."/>
            <person name="Pangilinan J."/>
            <person name="Lipzen A."/>
            <person name="Na H."/>
            <person name="Yan M."/>
            <person name="Ng V."/>
            <person name="Grigoriev I.V."/>
            <person name="Spatafora J.W."/>
            <person name="Barlow D."/>
            <person name="Biffinger J."/>
            <person name="Kelley-Loughnane N."/>
            <person name="Varaljay V.A."/>
            <person name="Crookes-Goodson W.J."/>
        </authorList>
    </citation>
    <scope>NUCLEOTIDE SEQUENCE</scope>
    <source>
        <strain evidence="2">5307AH</strain>
    </source>
</reference>
<dbReference type="PANTHER" id="PTHR45348">
    <property type="entry name" value="HYPOTHETICAL OXIDOREDUCTASE (EUROFUNG)"/>
    <property type="match status" value="1"/>
</dbReference>
<evidence type="ECO:0000259" key="1">
    <source>
        <dbReference type="SMART" id="SM00829"/>
    </source>
</evidence>
<dbReference type="AlphaFoldDB" id="A0AAD9FPJ5"/>
<dbReference type="Proteomes" id="UP001182556">
    <property type="component" value="Unassembled WGS sequence"/>
</dbReference>
<comment type="caution">
    <text evidence="2">The sequence shown here is derived from an EMBL/GenBank/DDBJ whole genome shotgun (WGS) entry which is preliminary data.</text>
</comment>
<organism evidence="2 3">
    <name type="scientific">Papiliotrema laurentii</name>
    <name type="common">Cryptococcus laurentii</name>
    <dbReference type="NCBI Taxonomy" id="5418"/>
    <lineage>
        <taxon>Eukaryota</taxon>
        <taxon>Fungi</taxon>
        <taxon>Dikarya</taxon>
        <taxon>Basidiomycota</taxon>
        <taxon>Agaricomycotina</taxon>
        <taxon>Tremellomycetes</taxon>
        <taxon>Tremellales</taxon>
        <taxon>Rhynchogastremaceae</taxon>
        <taxon>Papiliotrema</taxon>
    </lineage>
</organism>
<dbReference type="CDD" id="cd08249">
    <property type="entry name" value="enoyl_reductase_like"/>
    <property type="match status" value="1"/>
</dbReference>
<dbReference type="SUPFAM" id="SSF50129">
    <property type="entry name" value="GroES-like"/>
    <property type="match status" value="1"/>
</dbReference>
<evidence type="ECO:0000313" key="2">
    <source>
        <dbReference type="EMBL" id="KAK1922813.1"/>
    </source>
</evidence>
<keyword evidence="3" id="KW-1185">Reference proteome</keyword>
<dbReference type="InterPro" id="IPR047122">
    <property type="entry name" value="Trans-enoyl_RdTase-like"/>
</dbReference>
<dbReference type="EMBL" id="JAODAN010000008">
    <property type="protein sequence ID" value="KAK1922813.1"/>
    <property type="molecule type" value="Genomic_DNA"/>
</dbReference>
<dbReference type="SMART" id="SM00829">
    <property type="entry name" value="PKS_ER"/>
    <property type="match status" value="1"/>
</dbReference>
<dbReference type="Pfam" id="PF08240">
    <property type="entry name" value="ADH_N"/>
    <property type="match status" value="1"/>
</dbReference>
<dbReference type="InterPro" id="IPR020843">
    <property type="entry name" value="ER"/>
</dbReference>
<gene>
    <name evidence="2" type="ORF">DB88DRAFT_496348</name>
</gene>
<dbReference type="InterPro" id="IPR013154">
    <property type="entry name" value="ADH-like_N"/>
</dbReference>
<dbReference type="PANTHER" id="PTHR45348:SF5">
    <property type="entry name" value="OXIDOREDUCTASE, PUTATIVE (AFU_ORTHOLOGUE AFUA_8G01420)-RELATED"/>
    <property type="match status" value="1"/>
</dbReference>
<evidence type="ECO:0000313" key="3">
    <source>
        <dbReference type="Proteomes" id="UP001182556"/>
    </source>
</evidence>